<proteinExistence type="inferred from homology"/>
<evidence type="ECO:0000256" key="6">
    <source>
        <dbReference type="ARBA" id="ARBA00047942"/>
    </source>
</evidence>
<dbReference type="RefSeq" id="WP_235067002.1">
    <property type="nucleotide sequence ID" value="NZ_JAKFGM010000001.1"/>
</dbReference>
<feature type="domain" description="DNA methylase N-4/N-6" evidence="7">
    <location>
        <begin position="162"/>
        <end position="274"/>
    </location>
</feature>
<keyword evidence="3" id="KW-0489">Methyltransferase</keyword>
<keyword evidence="4" id="KW-0808">Transferase</keyword>
<dbReference type="InterPro" id="IPR002295">
    <property type="entry name" value="N4/N6-MTase_EcoPI_Mod-like"/>
</dbReference>
<dbReference type="GO" id="GO:0003677">
    <property type="term" value="F:DNA binding"/>
    <property type="evidence" value="ECO:0007669"/>
    <property type="project" value="InterPro"/>
</dbReference>
<evidence type="ECO:0000256" key="5">
    <source>
        <dbReference type="ARBA" id="ARBA00022691"/>
    </source>
</evidence>
<feature type="domain" description="DNA methylase N-4/N-6" evidence="7">
    <location>
        <begin position="433"/>
        <end position="516"/>
    </location>
</feature>
<accession>A0A9X1QIT5</accession>
<comment type="similarity">
    <text evidence="1">Belongs to the N(4)/N(6)-methyltransferase family.</text>
</comment>
<evidence type="ECO:0000256" key="1">
    <source>
        <dbReference type="ARBA" id="ARBA00006594"/>
    </source>
</evidence>
<dbReference type="SUPFAM" id="SSF53335">
    <property type="entry name" value="S-adenosyl-L-methionine-dependent methyltransferases"/>
    <property type="match status" value="1"/>
</dbReference>
<keyword evidence="9" id="KW-1185">Reference proteome</keyword>
<dbReference type="Gene3D" id="3.40.50.150">
    <property type="entry name" value="Vaccinia Virus protein VP39"/>
    <property type="match status" value="1"/>
</dbReference>
<dbReference type="PROSITE" id="PS00092">
    <property type="entry name" value="N6_MTASE"/>
    <property type="match status" value="1"/>
</dbReference>
<evidence type="ECO:0000313" key="8">
    <source>
        <dbReference type="EMBL" id="MCF2514543.1"/>
    </source>
</evidence>
<evidence type="ECO:0000256" key="3">
    <source>
        <dbReference type="ARBA" id="ARBA00022603"/>
    </source>
</evidence>
<comment type="caution">
    <text evidence="8">The sequence shown here is derived from an EMBL/GenBank/DDBJ whole genome shotgun (WGS) entry which is preliminary data.</text>
</comment>
<dbReference type="AlphaFoldDB" id="A0A9X1QIT5"/>
<dbReference type="EMBL" id="JAKFGM010000001">
    <property type="protein sequence ID" value="MCF2514543.1"/>
    <property type="molecule type" value="Genomic_DNA"/>
</dbReference>
<dbReference type="InterPro" id="IPR029063">
    <property type="entry name" value="SAM-dependent_MTases_sf"/>
</dbReference>
<reference evidence="8" key="1">
    <citation type="submission" date="2022-01" db="EMBL/GenBank/DDBJ databases">
        <authorList>
            <person name="Jo J.-H."/>
            <person name="Im W.-T."/>
        </authorList>
    </citation>
    <scope>NUCLEOTIDE SEQUENCE</scope>
    <source>
        <strain evidence="8">G124</strain>
    </source>
</reference>
<evidence type="ECO:0000259" key="7">
    <source>
        <dbReference type="Pfam" id="PF01555"/>
    </source>
</evidence>
<evidence type="ECO:0000256" key="4">
    <source>
        <dbReference type="ARBA" id="ARBA00022679"/>
    </source>
</evidence>
<evidence type="ECO:0000313" key="9">
    <source>
        <dbReference type="Proteomes" id="UP001139410"/>
    </source>
</evidence>
<sequence>MSRLTDLIAETKTRNAALGQELEREFKALSQRRAFGLNFERHTPETVELPGRPVRKGDKVRIMQPRRSSAKGDQRLWKVMELEGSGTARQAKLGLLAGEEIETQTIPIADLVVVAEFKDYIYPGLVSTGNIRRGGNKPSHTVINGENFHVLEALTFTHRGKVDAIYIDPPYNTGARDWKYNNDYVEGDDLYRHSKWLAMMERRLLVARQLLKPENSVLIVTIDEKEYLRLGLLLEQTFPDGTIQMVSSVISPKGSARRGLFSRTDEYIFFVLMGAAYVGSASSDMLRDAAPKSSAVRWKSLLRSAGNGLRTARPNLFYPLYFSRADGKFVGAGQVLPKDAAIESSLPPEGAVAVWPLGNDGRELTWSLSRETMLANFSKGYVRFGPWDGSSRTPYYLTSGQIKDIEGGGGQFSTSGWDDDGALILSYGDIGRQYQPLTVWNQVSHSATEHGTGVLKSLLPGRNFPFPKSLYAVEDALRFFVSDKPDAVILDFFAGSGTTAHAVMRLNRQDGGRRQCISVTNNEVGADEDKRLRAKGLRPNDPDWEKWGICDYITKPRIGAAISGQTPNGQSIQGDYKFNDVFPMAEGFEENAEYFTLTYETPVAISHNRAFERIAPLLWLRAGSEGRRIERLPGRGWEVADTYGLLTQLDDAGPFVEAVANAGGIRVAYIVTDDERRFQAVVRQLPSTVEPVRLYESYFTNFRFSTVR</sequence>
<dbReference type="Proteomes" id="UP001139410">
    <property type="component" value="Unassembled WGS sequence"/>
</dbReference>
<dbReference type="Pfam" id="PF01555">
    <property type="entry name" value="N6_N4_Mtase"/>
    <property type="match status" value="2"/>
</dbReference>
<dbReference type="GO" id="GO:0009007">
    <property type="term" value="F:site-specific DNA-methyltransferase (adenine-specific) activity"/>
    <property type="evidence" value="ECO:0007669"/>
    <property type="project" value="UniProtKB-EC"/>
</dbReference>
<name>A0A9X1QIT5_9SPHN</name>
<evidence type="ECO:0000256" key="2">
    <source>
        <dbReference type="ARBA" id="ARBA00011900"/>
    </source>
</evidence>
<dbReference type="EC" id="2.1.1.72" evidence="2"/>
<dbReference type="InterPro" id="IPR002052">
    <property type="entry name" value="DNA_methylase_N6_adenine_CS"/>
</dbReference>
<comment type="catalytic activity">
    <reaction evidence="6">
        <text>a 2'-deoxyadenosine in DNA + S-adenosyl-L-methionine = an N(6)-methyl-2'-deoxyadenosine in DNA + S-adenosyl-L-homocysteine + H(+)</text>
        <dbReference type="Rhea" id="RHEA:15197"/>
        <dbReference type="Rhea" id="RHEA-COMP:12418"/>
        <dbReference type="Rhea" id="RHEA-COMP:12419"/>
        <dbReference type="ChEBI" id="CHEBI:15378"/>
        <dbReference type="ChEBI" id="CHEBI:57856"/>
        <dbReference type="ChEBI" id="CHEBI:59789"/>
        <dbReference type="ChEBI" id="CHEBI:90615"/>
        <dbReference type="ChEBI" id="CHEBI:90616"/>
        <dbReference type="EC" id="2.1.1.72"/>
    </reaction>
</comment>
<dbReference type="PRINTS" id="PR00506">
    <property type="entry name" value="D21N6MTFRASE"/>
</dbReference>
<keyword evidence="5" id="KW-0949">S-adenosyl-L-methionine</keyword>
<dbReference type="InterPro" id="IPR002941">
    <property type="entry name" value="DNA_methylase_N4/N6"/>
</dbReference>
<organism evidence="8 9">
    <name type="scientific">Sphingomonas cremea</name>
    <dbReference type="NCBI Taxonomy" id="2904799"/>
    <lineage>
        <taxon>Bacteria</taxon>
        <taxon>Pseudomonadati</taxon>
        <taxon>Pseudomonadota</taxon>
        <taxon>Alphaproteobacteria</taxon>
        <taxon>Sphingomonadales</taxon>
        <taxon>Sphingomonadaceae</taxon>
        <taxon>Sphingomonas</taxon>
    </lineage>
</organism>
<gene>
    <name evidence="8" type="ORF">LVY65_05615</name>
</gene>
<protein>
    <recommendedName>
        <fullName evidence="2">site-specific DNA-methyltransferase (adenine-specific)</fullName>
        <ecNumber evidence="2">2.1.1.72</ecNumber>
    </recommendedName>
</protein>
<dbReference type="GO" id="GO:0032259">
    <property type="term" value="P:methylation"/>
    <property type="evidence" value="ECO:0007669"/>
    <property type="project" value="UniProtKB-KW"/>
</dbReference>
<dbReference type="GO" id="GO:0008170">
    <property type="term" value="F:N-methyltransferase activity"/>
    <property type="evidence" value="ECO:0007669"/>
    <property type="project" value="InterPro"/>
</dbReference>